<dbReference type="InterPro" id="IPR022761">
    <property type="entry name" value="Fumarate_lyase_N"/>
</dbReference>
<dbReference type="Proteomes" id="UP000321332">
    <property type="component" value="Chromosome"/>
</dbReference>
<dbReference type="Gene3D" id="1.10.275.10">
    <property type="entry name" value="Fumarase/aspartase (N-terminal domain)"/>
    <property type="match status" value="1"/>
</dbReference>
<dbReference type="InterPro" id="IPR024083">
    <property type="entry name" value="Fumarase/histidase_N"/>
</dbReference>
<dbReference type="PANTHER" id="PTHR42696:SF2">
    <property type="entry name" value="ASPARTATE AMMONIA-LYASE"/>
    <property type="match status" value="1"/>
</dbReference>
<dbReference type="InterPro" id="IPR020557">
    <property type="entry name" value="Fumarate_lyase_CS"/>
</dbReference>
<evidence type="ECO:0000259" key="2">
    <source>
        <dbReference type="Pfam" id="PF00206"/>
    </source>
</evidence>
<dbReference type="PRINTS" id="PR00149">
    <property type="entry name" value="FUMRATELYASE"/>
</dbReference>
<evidence type="ECO:0000256" key="1">
    <source>
        <dbReference type="ARBA" id="ARBA00023239"/>
    </source>
</evidence>
<proteinExistence type="predicted"/>
<dbReference type="GO" id="GO:0006531">
    <property type="term" value="P:aspartate metabolic process"/>
    <property type="evidence" value="ECO:0007669"/>
    <property type="project" value="TreeGrafter"/>
</dbReference>
<organism evidence="4 5">
    <name type="scientific">Leuconostoc carnosum</name>
    <dbReference type="NCBI Taxonomy" id="1252"/>
    <lineage>
        <taxon>Bacteria</taxon>
        <taxon>Bacillati</taxon>
        <taxon>Bacillota</taxon>
        <taxon>Bacilli</taxon>
        <taxon>Lactobacillales</taxon>
        <taxon>Lactobacillaceae</taxon>
        <taxon>Leuconostoc</taxon>
    </lineage>
</organism>
<dbReference type="FunFam" id="1.10.275.10:FF:000001">
    <property type="entry name" value="Fumarate hydratase, mitochondrial"/>
    <property type="match status" value="1"/>
</dbReference>
<dbReference type="FunFam" id="1.20.200.10:FF:000001">
    <property type="entry name" value="Fumarate hydratase, mitochondrial"/>
    <property type="match status" value="1"/>
</dbReference>
<dbReference type="Pfam" id="PF00206">
    <property type="entry name" value="Lyase_1"/>
    <property type="match status" value="1"/>
</dbReference>
<keyword evidence="1" id="KW-0456">Lyase</keyword>
<name>A0AAE6M220_LEUCA</name>
<accession>A0AAE6M220</accession>
<dbReference type="PANTHER" id="PTHR42696">
    <property type="entry name" value="ASPARTATE AMMONIA-LYASE"/>
    <property type="match status" value="1"/>
</dbReference>
<dbReference type="GO" id="GO:0005829">
    <property type="term" value="C:cytosol"/>
    <property type="evidence" value="ECO:0007669"/>
    <property type="project" value="TreeGrafter"/>
</dbReference>
<dbReference type="Gene3D" id="1.10.40.30">
    <property type="entry name" value="Fumarase/aspartase (C-terminal domain)"/>
    <property type="match status" value="1"/>
</dbReference>
<gene>
    <name evidence="4" type="ORF">FGL89_04385</name>
</gene>
<dbReference type="RefSeq" id="WP_014973632.1">
    <property type="nucleotide sequence ID" value="NZ_CP042374.1"/>
</dbReference>
<dbReference type="InterPro" id="IPR051546">
    <property type="entry name" value="Aspartate_Ammonia-Lyase"/>
</dbReference>
<dbReference type="AlphaFoldDB" id="A0AAE6M220"/>
<feature type="domain" description="Fumarase C C-terminal" evidence="3">
    <location>
        <begin position="406"/>
        <end position="455"/>
    </location>
</feature>
<evidence type="ECO:0000313" key="5">
    <source>
        <dbReference type="Proteomes" id="UP000321332"/>
    </source>
</evidence>
<dbReference type="NCBIfam" id="NF008909">
    <property type="entry name" value="PRK12273.1"/>
    <property type="match status" value="1"/>
</dbReference>
<dbReference type="InterPro" id="IPR018951">
    <property type="entry name" value="Fumarase_C_C"/>
</dbReference>
<dbReference type="OMA" id="EICENYV"/>
<evidence type="ECO:0000259" key="3">
    <source>
        <dbReference type="Pfam" id="PF10415"/>
    </source>
</evidence>
<dbReference type="Pfam" id="PF10415">
    <property type="entry name" value="FumaraseC_C"/>
    <property type="match status" value="1"/>
</dbReference>
<dbReference type="InterPro" id="IPR008948">
    <property type="entry name" value="L-Aspartase-like"/>
</dbReference>
<protein>
    <submittedName>
        <fullName evidence="4">Aspartate ammonia-lyase</fullName>
    </submittedName>
</protein>
<feature type="domain" description="Fumarate lyase N-terminal" evidence="2">
    <location>
        <begin position="13"/>
        <end position="339"/>
    </location>
</feature>
<dbReference type="Gene3D" id="1.20.200.10">
    <property type="entry name" value="Fumarase/aspartase (Central domain)"/>
    <property type="match status" value="1"/>
</dbReference>
<dbReference type="SUPFAM" id="SSF48557">
    <property type="entry name" value="L-aspartase-like"/>
    <property type="match status" value="1"/>
</dbReference>
<evidence type="ECO:0000313" key="4">
    <source>
        <dbReference type="EMBL" id="QEA33425.1"/>
    </source>
</evidence>
<dbReference type="InterPro" id="IPR000362">
    <property type="entry name" value="Fumarate_lyase_fam"/>
</dbReference>
<dbReference type="GeneID" id="61186973"/>
<dbReference type="EMBL" id="CP042374">
    <property type="protein sequence ID" value="QEA33425.1"/>
    <property type="molecule type" value="Genomic_DNA"/>
</dbReference>
<reference evidence="4 5" key="1">
    <citation type="submission" date="2019-06" db="EMBL/GenBank/DDBJ databases">
        <title>Genome analyses of bacteria isolated from kimchi.</title>
        <authorList>
            <person name="Lee S."/>
            <person name="Ahn S."/>
            <person name="Roh S."/>
        </authorList>
    </citation>
    <scope>NUCLEOTIDE SEQUENCE [LARGE SCALE GENOMIC DNA]</scope>
    <source>
        <strain evidence="4 5">CBA3620</strain>
    </source>
</reference>
<dbReference type="GO" id="GO:0006099">
    <property type="term" value="P:tricarboxylic acid cycle"/>
    <property type="evidence" value="ECO:0007669"/>
    <property type="project" value="InterPro"/>
</dbReference>
<dbReference type="PROSITE" id="PS00163">
    <property type="entry name" value="FUMARATE_LYASES"/>
    <property type="match status" value="1"/>
</dbReference>
<dbReference type="CDD" id="cd01357">
    <property type="entry name" value="Aspartase"/>
    <property type="match status" value="1"/>
</dbReference>
<sequence length="474" mass="51426">MRTESDSLGSLNIPKVAYYGIHTQRALHNFPISSQATHPELIRAFLEIKQAAAQTNATAGSLDRSVAKHIVSATKTLLSSPLDMSMFPISDIQGGAGTSTNMNVNEVIANVALEQTGRERGDYKYINPNDHVNMGQSTNDTYPSSGKIALLRLLDPLFESLTALIDSLGNKADEFSSTYKMGRTQLQDAVPTTLGNSFHAWLKPLRRDVERLNAAREPLYMLNMGGSAVGSGINVSYHYQVHIVPNLAGITKLPLTQAHDLFDATQNLDGFVALSGALKTLAMNLSKIANDLRLLSSGPRSGLLEINLPAKQAGSSIMPGKVNPVIPEVVNQVAFEMFGFDATITTAAEAGQLELNAFEPIVFRSLFAGIEHLTSAMDTLRLNAIDGINSNKSRLAQDIDLSVSFATAMTPIIGYQEAAKMAKESIKTGKSLRQIAQTRNCFTPDQLEHIFRIEDIVINARTPEHGLVLRAPKK</sequence>
<dbReference type="GO" id="GO:0008797">
    <property type="term" value="F:aspartate ammonia-lyase activity"/>
    <property type="evidence" value="ECO:0007669"/>
    <property type="project" value="TreeGrafter"/>
</dbReference>